<sequence>MKCGLRYPSLYVLVISVEAGLLSLVHRPLWHACVFV</sequence>
<protein>
    <submittedName>
        <fullName evidence="1">Uncharacterized protein</fullName>
    </submittedName>
</protein>
<dbReference type="AlphaFoldDB" id="A0A2P2PAV6"/>
<accession>A0A2P2PAV6</accession>
<reference evidence="1" key="1">
    <citation type="submission" date="2018-02" db="EMBL/GenBank/DDBJ databases">
        <title>Rhizophora mucronata_Transcriptome.</title>
        <authorList>
            <person name="Meera S.P."/>
            <person name="Sreeshan A."/>
            <person name="Augustine A."/>
        </authorList>
    </citation>
    <scope>NUCLEOTIDE SEQUENCE</scope>
    <source>
        <tissue evidence="1">Leaf</tissue>
    </source>
</reference>
<proteinExistence type="predicted"/>
<evidence type="ECO:0000313" key="1">
    <source>
        <dbReference type="EMBL" id="MBX51898.1"/>
    </source>
</evidence>
<organism evidence="1">
    <name type="scientific">Rhizophora mucronata</name>
    <name type="common">Asiatic mangrove</name>
    <dbReference type="NCBI Taxonomy" id="61149"/>
    <lineage>
        <taxon>Eukaryota</taxon>
        <taxon>Viridiplantae</taxon>
        <taxon>Streptophyta</taxon>
        <taxon>Embryophyta</taxon>
        <taxon>Tracheophyta</taxon>
        <taxon>Spermatophyta</taxon>
        <taxon>Magnoliopsida</taxon>
        <taxon>eudicotyledons</taxon>
        <taxon>Gunneridae</taxon>
        <taxon>Pentapetalae</taxon>
        <taxon>rosids</taxon>
        <taxon>fabids</taxon>
        <taxon>Malpighiales</taxon>
        <taxon>Rhizophoraceae</taxon>
        <taxon>Rhizophora</taxon>
    </lineage>
</organism>
<name>A0A2P2PAV6_RHIMU</name>
<dbReference type="EMBL" id="GGEC01071414">
    <property type="protein sequence ID" value="MBX51898.1"/>
    <property type="molecule type" value="Transcribed_RNA"/>
</dbReference>